<protein>
    <submittedName>
        <fullName evidence="1">Uncharacterized protein</fullName>
    </submittedName>
</protein>
<organism evidence="1 2">
    <name type="scientific">Homoserinibacter gongjuensis</name>
    <dbReference type="NCBI Taxonomy" id="1162968"/>
    <lineage>
        <taxon>Bacteria</taxon>
        <taxon>Bacillati</taxon>
        <taxon>Actinomycetota</taxon>
        <taxon>Actinomycetes</taxon>
        <taxon>Micrococcales</taxon>
        <taxon>Microbacteriaceae</taxon>
        <taxon>Homoserinibacter</taxon>
    </lineage>
</organism>
<comment type="caution">
    <text evidence="1">The sequence shown here is derived from an EMBL/GenBank/DDBJ whole genome shotgun (WGS) entry which is preliminary data.</text>
</comment>
<reference evidence="2" key="1">
    <citation type="journal article" date="2019" name="Int. J. Syst. Evol. Microbiol.">
        <title>The Global Catalogue of Microorganisms (GCM) 10K type strain sequencing project: providing services to taxonomists for standard genome sequencing and annotation.</title>
        <authorList>
            <consortium name="The Broad Institute Genomics Platform"/>
            <consortium name="The Broad Institute Genome Sequencing Center for Infectious Disease"/>
            <person name="Wu L."/>
            <person name="Ma J."/>
        </authorList>
    </citation>
    <scope>NUCLEOTIDE SEQUENCE [LARGE SCALE GENOMIC DNA]</scope>
    <source>
        <strain evidence="2">NBRC 108755</strain>
    </source>
</reference>
<dbReference type="Proteomes" id="UP001157069">
    <property type="component" value="Unassembled WGS sequence"/>
</dbReference>
<dbReference type="EMBL" id="BSVA01000001">
    <property type="protein sequence ID" value="GMA91596.1"/>
    <property type="molecule type" value="Genomic_DNA"/>
</dbReference>
<evidence type="ECO:0000313" key="2">
    <source>
        <dbReference type="Proteomes" id="UP001157069"/>
    </source>
</evidence>
<sequence>MSPSTVSANPDIRKLRNHAAARDGSAIATGTRSVRVFGLTVSRVGDGIARRSSAARHTDPCTRRVARRC</sequence>
<evidence type="ECO:0000313" key="1">
    <source>
        <dbReference type="EMBL" id="GMA91596.1"/>
    </source>
</evidence>
<keyword evidence="2" id="KW-1185">Reference proteome</keyword>
<name>A0ABQ6JYC8_9MICO</name>
<accession>A0ABQ6JYC8</accession>
<proteinExistence type="predicted"/>
<gene>
    <name evidence="1" type="ORF">GCM10025869_21250</name>
</gene>